<keyword evidence="3 7" id="KW-0288">FMN</keyword>
<dbReference type="PANTHER" id="PTHR43673:SF2">
    <property type="entry name" value="NITROREDUCTASE"/>
    <property type="match status" value="1"/>
</dbReference>
<dbReference type="Pfam" id="PF00881">
    <property type="entry name" value="Nitroreductase"/>
    <property type="match status" value="1"/>
</dbReference>
<dbReference type="EC" id="1.-.-.-" evidence="7"/>
<accession>A0A348AFP7</accession>
<keyword evidence="4 7" id="KW-0521">NADP</keyword>
<comment type="similarity">
    <text evidence="1 7">Belongs to the nitroreductase family.</text>
</comment>
<evidence type="ECO:0000256" key="5">
    <source>
        <dbReference type="ARBA" id="ARBA00023002"/>
    </source>
</evidence>
<organism evidence="10 11">
    <name type="scientific">Methylomusa anaerophila</name>
    <dbReference type="NCBI Taxonomy" id="1930071"/>
    <lineage>
        <taxon>Bacteria</taxon>
        <taxon>Bacillati</taxon>
        <taxon>Bacillota</taxon>
        <taxon>Negativicutes</taxon>
        <taxon>Selenomonadales</taxon>
        <taxon>Sporomusaceae</taxon>
        <taxon>Methylomusa</taxon>
    </lineage>
</organism>
<dbReference type="OrthoDB" id="9812105at2"/>
<dbReference type="CDD" id="cd20610">
    <property type="entry name" value="nitroreductase"/>
    <property type="match status" value="1"/>
</dbReference>
<feature type="binding site" description="in other chain" evidence="8">
    <location>
        <begin position="141"/>
        <end position="143"/>
    </location>
    <ligand>
        <name>FMN</name>
        <dbReference type="ChEBI" id="CHEBI:58210"/>
        <note>ligand shared between dimeric partners</note>
    </ligand>
</feature>
<dbReference type="InterPro" id="IPR000415">
    <property type="entry name" value="Nitroreductase-like"/>
</dbReference>
<evidence type="ECO:0000256" key="7">
    <source>
        <dbReference type="PIRNR" id="PIRNR000232"/>
    </source>
</evidence>
<dbReference type="Gene3D" id="3.40.109.10">
    <property type="entry name" value="NADH Oxidase"/>
    <property type="match status" value="1"/>
</dbReference>
<keyword evidence="2 7" id="KW-0285">Flavoprotein</keyword>
<dbReference type="GO" id="GO:0016491">
    <property type="term" value="F:oxidoreductase activity"/>
    <property type="evidence" value="ECO:0007669"/>
    <property type="project" value="UniProtKB-UniRule"/>
</dbReference>
<dbReference type="RefSeq" id="WP_126306243.1">
    <property type="nucleotide sequence ID" value="NZ_AP018449.1"/>
</dbReference>
<keyword evidence="11" id="KW-1185">Reference proteome</keyword>
<evidence type="ECO:0000313" key="10">
    <source>
        <dbReference type="EMBL" id="BBB89895.1"/>
    </source>
</evidence>
<proteinExistence type="inferred from homology"/>
<evidence type="ECO:0000256" key="6">
    <source>
        <dbReference type="ARBA" id="ARBA00023027"/>
    </source>
</evidence>
<gene>
    <name evidence="10" type="primary">ydjA</name>
    <name evidence="10" type="ORF">MAMMFC1_00535</name>
</gene>
<evidence type="ECO:0000259" key="9">
    <source>
        <dbReference type="Pfam" id="PF00881"/>
    </source>
</evidence>
<evidence type="ECO:0000256" key="4">
    <source>
        <dbReference type="ARBA" id="ARBA00022857"/>
    </source>
</evidence>
<evidence type="ECO:0000256" key="2">
    <source>
        <dbReference type="ARBA" id="ARBA00022630"/>
    </source>
</evidence>
<dbReference type="Proteomes" id="UP000276437">
    <property type="component" value="Chromosome"/>
</dbReference>
<evidence type="ECO:0000313" key="11">
    <source>
        <dbReference type="Proteomes" id="UP000276437"/>
    </source>
</evidence>
<evidence type="ECO:0000256" key="3">
    <source>
        <dbReference type="ARBA" id="ARBA00022643"/>
    </source>
</evidence>
<evidence type="ECO:0000256" key="8">
    <source>
        <dbReference type="PIRSR" id="PIRSR000232-1"/>
    </source>
</evidence>
<name>A0A348AFP7_9FIRM</name>
<dbReference type="EMBL" id="AP018449">
    <property type="protein sequence ID" value="BBB89895.1"/>
    <property type="molecule type" value="Genomic_DNA"/>
</dbReference>
<dbReference type="InterPro" id="IPR026021">
    <property type="entry name" value="YdjA-like"/>
</dbReference>
<protein>
    <recommendedName>
        <fullName evidence="7">Putative NAD(P)H nitroreductase</fullName>
        <ecNumber evidence="7">1.-.-.-</ecNumber>
    </recommendedName>
</protein>
<feature type="domain" description="Nitroreductase" evidence="9">
    <location>
        <begin position="7"/>
        <end position="172"/>
    </location>
</feature>
<dbReference type="AlphaFoldDB" id="A0A348AFP7"/>
<keyword evidence="5 7" id="KW-0560">Oxidoreductase</keyword>
<dbReference type="PIRSF" id="PIRSF000232">
    <property type="entry name" value="YdjA"/>
    <property type="match status" value="1"/>
</dbReference>
<dbReference type="InterPro" id="IPR029479">
    <property type="entry name" value="Nitroreductase"/>
</dbReference>
<comment type="cofactor">
    <cofactor evidence="8">
        <name>FMN</name>
        <dbReference type="ChEBI" id="CHEBI:58210"/>
    </cofactor>
    <text evidence="8">Binds 1 FMN per subunit.</text>
</comment>
<reference evidence="10 11" key="1">
    <citation type="journal article" date="2018" name="Int. J. Syst. Evol. Microbiol.">
        <title>Methylomusa anaerophila gen. nov., sp. nov., an anaerobic methanol-utilizing bacterium isolated from a microbial fuel cell.</title>
        <authorList>
            <person name="Amano N."/>
            <person name="Yamamuro A."/>
            <person name="Miyahara M."/>
            <person name="Kouzuma A."/>
            <person name="Abe T."/>
            <person name="Watanabe K."/>
        </authorList>
    </citation>
    <scope>NUCLEOTIDE SEQUENCE [LARGE SCALE GENOMIC DNA]</scope>
    <source>
        <strain evidence="10 11">MMFC1</strain>
    </source>
</reference>
<dbReference type="PANTHER" id="PTHR43673">
    <property type="entry name" value="NAD(P)H NITROREDUCTASE YDGI-RELATED"/>
    <property type="match status" value="1"/>
</dbReference>
<sequence>MEFFDVINKRRSIRKFKPDPIHKENILKILNAANWAPSALNLQPWEFLVVSGEKKNKLGSNYGKIVDNYTKDWAEAPDKAFMPRSEFIQFANIYGGAPVIIIVLAETHDDPNYQKAFLESASAAMENMLLAATALGLGGCWMTGPLADEKYLRKVLSIPDDREVVAISPIGYPAVIPEPRPRLDPDLTRKVKWLE</sequence>
<dbReference type="KEGG" id="mana:MAMMFC1_00535"/>
<dbReference type="SUPFAM" id="SSF55469">
    <property type="entry name" value="FMN-dependent nitroreductase-like"/>
    <property type="match status" value="1"/>
</dbReference>
<feature type="binding site" description="in other chain" evidence="8">
    <location>
        <begin position="10"/>
        <end position="12"/>
    </location>
    <ligand>
        <name>FMN</name>
        <dbReference type="ChEBI" id="CHEBI:58210"/>
        <note>ligand shared between dimeric partners</note>
    </ligand>
</feature>
<feature type="binding site" evidence="8">
    <location>
        <position position="39"/>
    </location>
    <ligand>
        <name>FMN</name>
        <dbReference type="ChEBI" id="CHEBI:58210"/>
        <note>ligand shared between dimeric partners</note>
    </ligand>
</feature>
<keyword evidence="6 7" id="KW-0520">NAD</keyword>
<evidence type="ECO:0000256" key="1">
    <source>
        <dbReference type="ARBA" id="ARBA00007118"/>
    </source>
</evidence>